<evidence type="ECO:0000256" key="10">
    <source>
        <dbReference type="ARBA" id="ARBA00023034"/>
    </source>
</evidence>
<keyword evidence="8" id="KW-0735">Signal-anchor</keyword>
<keyword evidence="10" id="KW-0333">Golgi apparatus</keyword>
<evidence type="ECO:0000256" key="14">
    <source>
        <dbReference type="ARBA" id="ARBA00042865"/>
    </source>
</evidence>
<dbReference type="PANTHER" id="PTHR46025:SF3">
    <property type="entry name" value="XYLOSYLTRANSFERASE OXT"/>
    <property type="match status" value="1"/>
</dbReference>
<comment type="subcellular location">
    <subcellularLocation>
        <location evidence="2">Endoplasmic reticulum membrane</location>
        <topology evidence="2">Single-pass type II membrane protein</topology>
    </subcellularLocation>
    <subcellularLocation>
        <location evidence="1">Golgi apparatus membrane</location>
        <topology evidence="1">Single-pass type II membrane protein</topology>
    </subcellularLocation>
</comment>
<keyword evidence="5" id="KW-0812">Transmembrane</keyword>
<dbReference type="Pfam" id="PF19350">
    <property type="entry name" value="DUF5928"/>
    <property type="match status" value="1"/>
</dbReference>
<comment type="caution">
    <text evidence="16">The sequence shown here is derived from an EMBL/GenBank/DDBJ whole genome shotgun (WGS) entry which is preliminary data.</text>
</comment>
<evidence type="ECO:0000313" key="17">
    <source>
        <dbReference type="Proteomes" id="UP000480350"/>
    </source>
</evidence>
<evidence type="ECO:0000313" key="16">
    <source>
        <dbReference type="EMBL" id="MXQ08472.1"/>
    </source>
</evidence>
<keyword evidence="12" id="KW-1015">Disulfide bond</keyword>
<dbReference type="RefSeq" id="WP_160764394.1">
    <property type="nucleotide sequence ID" value="NZ_WUPT01000002.1"/>
</dbReference>
<gene>
    <name evidence="16" type="ORF">GQ651_11505</name>
</gene>
<keyword evidence="6" id="KW-0479">Metal-binding</keyword>
<organism evidence="16 17">
    <name type="scientific">Kangsaoukella pontilimi</name>
    <dbReference type="NCBI Taxonomy" id="2691042"/>
    <lineage>
        <taxon>Bacteria</taxon>
        <taxon>Pseudomonadati</taxon>
        <taxon>Pseudomonadota</taxon>
        <taxon>Alphaproteobacteria</taxon>
        <taxon>Rhodobacterales</taxon>
        <taxon>Paracoccaceae</taxon>
        <taxon>Kangsaoukella</taxon>
    </lineage>
</organism>
<evidence type="ECO:0000256" key="8">
    <source>
        <dbReference type="ARBA" id="ARBA00022968"/>
    </source>
</evidence>
<dbReference type="EMBL" id="WUPT01000002">
    <property type="protein sequence ID" value="MXQ08472.1"/>
    <property type="molecule type" value="Genomic_DNA"/>
</dbReference>
<evidence type="ECO:0000259" key="15">
    <source>
        <dbReference type="Pfam" id="PF19350"/>
    </source>
</evidence>
<evidence type="ECO:0000256" key="7">
    <source>
        <dbReference type="ARBA" id="ARBA00022824"/>
    </source>
</evidence>
<evidence type="ECO:0000256" key="5">
    <source>
        <dbReference type="ARBA" id="ARBA00022692"/>
    </source>
</evidence>
<dbReference type="Pfam" id="PF02485">
    <property type="entry name" value="Branch"/>
    <property type="match status" value="1"/>
</dbReference>
<accession>A0A7C9MET6</accession>
<dbReference type="GO" id="GO:0046872">
    <property type="term" value="F:metal ion binding"/>
    <property type="evidence" value="ECO:0007669"/>
    <property type="project" value="UniProtKB-KW"/>
</dbReference>
<keyword evidence="9" id="KW-1133">Transmembrane helix</keyword>
<reference evidence="16 17" key="1">
    <citation type="submission" date="2019-12" db="EMBL/GenBank/DDBJ databases">
        <authorList>
            <person name="Lee S.D."/>
        </authorList>
    </citation>
    <scope>NUCLEOTIDE SEQUENCE [LARGE SCALE GENOMIC DNA]</scope>
    <source>
        <strain evidence="16 17">GH1-50</strain>
    </source>
</reference>
<evidence type="ECO:0000256" key="4">
    <source>
        <dbReference type="ARBA" id="ARBA00022679"/>
    </source>
</evidence>
<dbReference type="InterPro" id="IPR045972">
    <property type="entry name" value="DUF5928"/>
</dbReference>
<dbReference type="AlphaFoldDB" id="A0A7C9MET6"/>
<evidence type="ECO:0000256" key="2">
    <source>
        <dbReference type="ARBA" id="ARBA00004648"/>
    </source>
</evidence>
<keyword evidence="11" id="KW-0472">Membrane</keyword>
<evidence type="ECO:0000256" key="1">
    <source>
        <dbReference type="ARBA" id="ARBA00004323"/>
    </source>
</evidence>
<keyword evidence="7" id="KW-0256">Endoplasmic reticulum</keyword>
<dbReference type="InterPro" id="IPR003406">
    <property type="entry name" value="Glyco_trans_14"/>
</dbReference>
<dbReference type="GO" id="GO:0030166">
    <property type="term" value="P:proteoglycan biosynthetic process"/>
    <property type="evidence" value="ECO:0007669"/>
    <property type="project" value="InterPro"/>
</dbReference>
<evidence type="ECO:0000256" key="9">
    <source>
        <dbReference type="ARBA" id="ARBA00022989"/>
    </source>
</evidence>
<evidence type="ECO:0000256" key="13">
    <source>
        <dbReference type="ARBA" id="ARBA00023180"/>
    </source>
</evidence>
<sequence length="525" mass="61576">MAQIAYLLLCHKDVEAIVAQAERLTAMGDTVSIHFDARSPRADYDHMVASLAGNPNVVFAARRKKCGWGEWSLVDATLEALKAAVHAFPRATHFYLTSGDCMPIKTAEYARQYLDRWDADFIESFDFFESDWIKTGFKEERLIYRHWFNERSQPKRFYTSFNLQKRLHVTRRVPADIRVMIGSQWWCLRRQTVEAILDFCAARKDVLRFFRTTWIPDETFFQTLVRHLVPGDEIETRTLTFLMFSDYGMPVTFYNDHYDLLLAQDFLFARKISTEAHELKRRLGALYSETGRSFSVSNEGERLYTFLTGRGRIGERFAPRFWEKDATIGRERSLMIVTCKKWHVAKRLLDRVGSVSNVPRVEYLFDEEATPLPDLGGIQATLAKRTRHRRALMRMLFDYYETDRLMICLDPSNLDLFRDFYADRSETRLLEIECQYSDTYLEGHAKRVGLASDQTPAEGFRTLLPTIRNDVAHESEMLRDQNFPEFYRMLERARPEDNAEPLSKFLRIDRQKALDIARTDYLFVD</sequence>
<reference evidence="16 17" key="2">
    <citation type="submission" date="2020-03" db="EMBL/GenBank/DDBJ databases">
        <title>Kangsaoukella pontilimi gen. nov., sp. nov., a new member of the family Rhodobacteraceae isolated from a tidal mudflat.</title>
        <authorList>
            <person name="Kim I.S."/>
        </authorList>
    </citation>
    <scope>NUCLEOTIDE SEQUENCE [LARGE SCALE GENOMIC DNA]</scope>
    <source>
        <strain evidence="16 17">GH1-50</strain>
    </source>
</reference>
<feature type="domain" description="DUF5928" evidence="15">
    <location>
        <begin position="270"/>
        <end position="525"/>
    </location>
</feature>
<dbReference type="Proteomes" id="UP000480350">
    <property type="component" value="Unassembled WGS sequence"/>
</dbReference>
<evidence type="ECO:0000256" key="12">
    <source>
        <dbReference type="ARBA" id="ARBA00023157"/>
    </source>
</evidence>
<dbReference type="PANTHER" id="PTHR46025">
    <property type="entry name" value="XYLOSYLTRANSFERASE OXT"/>
    <property type="match status" value="1"/>
</dbReference>
<dbReference type="GO" id="GO:0030158">
    <property type="term" value="F:protein xylosyltransferase activity"/>
    <property type="evidence" value="ECO:0007669"/>
    <property type="project" value="InterPro"/>
</dbReference>
<evidence type="ECO:0000256" key="11">
    <source>
        <dbReference type="ARBA" id="ARBA00023136"/>
    </source>
</evidence>
<evidence type="ECO:0000256" key="3">
    <source>
        <dbReference type="ARBA" id="ARBA00022676"/>
    </source>
</evidence>
<proteinExistence type="predicted"/>
<keyword evidence="3" id="KW-0328">Glycosyltransferase</keyword>
<keyword evidence="17" id="KW-1185">Reference proteome</keyword>
<dbReference type="InterPro" id="IPR043538">
    <property type="entry name" value="XYLT"/>
</dbReference>
<protein>
    <recommendedName>
        <fullName evidence="14">Peptide O-xylosyltransferase</fullName>
    </recommendedName>
</protein>
<keyword evidence="4 16" id="KW-0808">Transferase</keyword>
<dbReference type="GO" id="GO:0016020">
    <property type="term" value="C:membrane"/>
    <property type="evidence" value="ECO:0007669"/>
    <property type="project" value="InterPro"/>
</dbReference>
<keyword evidence="13" id="KW-0325">Glycoprotein</keyword>
<name>A0A7C9MET6_9RHOB</name>
<evidence type="ECO:0000256" key="6">
    <source>
        <dbReference type="ARBA" id="ARBA00022723"/>
    </source>
</evidence>